<dbReference type="AlphaFoldDB" id="A0A4Z0LYL8"/>
<evidence type="ECO:0000256" key="3">
    <source>
        <dbReference type="ARBA" id="ARBA00008981"/>
    </source>
</evidence>
<dbReference type="InterPro" id="IPR005814">
    <property type="entry name" value="Aminotrans_3"/>
</dbReference>
<reference evidence="8 9" key="1">
    <citation type="submission" date="2019-04" db="EMBL/GenBank/DDBJ databases">
        <title>Taxonomy of novel Haliea sp. from mangrove soil of West Coast of India.</title>
        <authorList>
            <person name="Verma A."/>
            <person name="Kumar P."/>
            <person name="Krishnamurthi S."/>
        </authorList>
    </citation>
    <scope>NUCLEOTIDE SEQUENCE [LARGE SCALE GENOMIC DNA]</scope>
    <source>
        <strain evidence="8 9">SAOS-164</strain>
    </source>
</reference>
<dbReference type="RefSeq" id="WP_135444563.1">
    <property type="nucleotide sequence ID" value="NZ_SRLE01000009.1"/>
</dbReference>
<dbReference type="FunFam" id="3.40.640.10:FF:000021">
    <property type="entry name" value="Glutamate-1-semialdehyde 2,1-aminomutase"/>
    <property type="match status" value="1"/>
</dbReference>
<dbReference type="GO" id="GO:0005737">
    <property type="term" value="C:cytoplasm"/>
    <property type="evidence" value="ECO:0007669"/>
    <property type="project" value="UniProtKB-SubCell"/>
</dbReference>
<dbReference type="HAMAP" id="MF_00375">
    <property type="entry name" value="HemL_aminotrans_3"/>
    <property type="match status" value="1"/>
</dbReference>
<organism evidence="8 9">
    <name type="scientific">Mangrovimicrobium sediminis</name>
    <dbReference type="NCBI Taxonomy" id="2562682"/>
    <lineage>
        <taxon>Bacteria</taxon>
        <taxon>Pseudomonadati</taxon>
        <taxon>Pseudomonadota</taxon>
        <taxon>Gammaproteobacteria</taxon>
        <taxon>Cellvibrionales</taxon>
        <taxon>Halieaceae</taxon>
        <taxon>Mangrovimicrobium</taxon>
    </lineage>
</organism>
<name>A0A4Z0LYL8_9GAMM</name>
<comment type="cofactor">
    <cofactor evidence="1 7">
        <name>pyridoxal 5'-phosphate</name>
        <dbReference type="ChEBI" id="CHEBI:597326"/>
    </cofactor>
</comment>
<comment type="subunit">
    <text evidence="7">Homodimer.</text>
</comment>
<comment type="pathway">
    <text evidence="2">Porphyrin-containing compound metabolism; protoporphyrin-IX biosynthesis; 5-aminolevulinate from L-glutamyl-tRNA(Glu): step 2/2.</text>
</comment>
<evidence type="ECO:0000256" key="1">
    <source>
        <dbReference type="ARBA" id="ARBA00001933"/>
    </source>
</evidence>
<evidence type="ECO:0000256" key="7">
    <source>
        <dbReference type="HAMAP-Rule" id="MF_00375"/>
    </source>
</evidence>
<keyword evidence="7" id="KW-0963">Cytoplasm</keyword>
<dbReference type="GO" id="GO:0006782">
    <property type="term" value="P:protoporphyrinogen IX biosynthetic process"/>
    <property type="evidence" value="ECO:0007669"/>
    <property type="project" value="UniProtKB-UniRule"/>
</dbReference>
<dbReference type="InterPro" id="IPR049704">
    <property type="entry name" value="Aminotrans_3_PPA_site"/>
</dbReference>
<evidence type="ECO:0000256" key="4">
    <source>
        <dbReference type="ARBA" id="ARBA00022898"/>
    </source>
</evidence>
<evidence type="ECO:0000256" key="6">
    <source>
        <dbReference type="ARBA" id="ARBA00023244"/>
    </source>
</evidence>
<evidence type="ECO:0000313" key="9">
    <source>
        <dbReference type="Proteomes" id="UP000298050"/>
    </source>
</evidence>
<dbReference type="OrthoDB" id="9801052at2"/>
<dbReference type="UniPathway" id="UPA00251">
    <property type="reaction ID" value="UER00317"/>
</dbReference>
<comment type="similarity">
    <text evidence="3 7">Belongs to the class-III pyridoxal-phosphate-dependent aminotransferase family. HemL subfamily.</text>
</comment>
<dbReference type="SUPFAM" id="SSF53383">
    <property type="entry name" value="PLP-dependent transferases"/>
    <property type="match status" value="1"/>
</dbReference>
<evidence type="ECO:0000256" key="5">
    <source>
        <dbReference type="ARBA" id="ARBA00023235"/>
    </source>
</evidence>
<accession>A0A4Z0LYL8</accession>
<dbReference type="InterPro" id="IPR015421">
    <property type="entry name" value="PyrdxlP-dep_Trfase_major"/>
</dbReference>
<dbReference type="GO" id="GO:0030170">
    <property type="term" value="F:pyridoxal phosphate binding"/>
    <property type="evidence" value="ECO:0007669"/>
    <property type="project" value="InterPro"/>
</dbReference>
<dbReference type="InterPro" id="IPR004639">
    <property type="entry name" value="4pyrrol_synth_GluAld_NH2Trfase"/>
</dbReference>
<dbReference type="EMBL" id="SRLE01000009">
    <property type="protein sequence ID" value="TGD72442.1"/>
    <property type="molecule type" value="Genomic_DNA"/>
</dbReference>
<evidence type="ECO:0000313" key="8">
    <source>
        <dbReference type="EMBL" id="TGD72442.1"/>
    </source>
</evidence>
<feature type="modified residue" description="N6-(pyridoxal phosphate)lysine" evidence="7">
    <location>
        <position position="265"/>
    </location>
</feature>
<gene>
    <name evidence="7 8" type="primary">hemL</name>
    <name evidence="8" type="ORF">E4634_12975</name>
</gene>
<keyword evidence="4 7" id="KW-0663">Pyridoxal phosphate</keyword>
<keyword evidence="6 7" id="KW-0627">Porphyrin biosynthesis</keyword>
<proteinExistence type="inferred from homology"/>
<dbReference type="PROSITE" id="PS00600">
    <property type="entry name" value="AA_TRANSFER_CLASS_3"/>
    <property type="match status" value="1"/>
</dbReference>
<protein>
    <recommendedName>
        <fullName evidence="7">Glutamate-1-semialdehyde 2,1-aminomutase</fullName>
        <shortName evidence="7">GSA</shortName>
        <ecNumber evidence="7">5.4.3.8</ecNumber>
    </recommendedName>
    <alternativeName>
        <fullName evidence="7">Glutamate-1-semialdehyde aminotransferase</fullName>
        <shortName evidence="7">GSA-AT</shortName>
    </alternativeName>
</protein>
<evidence type="ECO:0000256" key="2">
    <source>
        <dbReference type="ARBA" id="ARBA00004819"/>
    </source>
</evidence>
<keyword evidence="9" id="KW-1185">Reference proteome</keyword>
<comment type="caution">
    <text evidence="8">The sequence shown here is derived from an EMBL/GenBank/DDBJ whole genome shotgun (WGS) entry which is preliminary data.</text>
</comment>
<dbReference type="NCBIfam" id="NF000818">
    <property type="entry name" value="PRK00062.1"/>
    <property type="match status" value="1"/>
</dbReference>
<dbReference type="Gene3D" id="3.90.1150.10">
    <property type="entry name" value="Aspartate Aminotransferase, domain 1"/>
    <property type="match status" value="1"/>
</dbReference>
<sequence length="426" mass="44959">MSTSVQLFDRARQHIPGGVNSPVRAFKAVGGTPVFLERSDGAYVYDCEGKRYIDYVLSWGPMLMGHNHPAVREAVIRQAEMGLSFGAPTELEIAMADRLCAIMPNMDLVRMVNSGTEATMSAIRLARGYTGRDTIVKFEGCYHGHSDSLLVKAGSGALTLGIPSSPGVPAALADHTLTLTYNDAEGVHEAFARLGEQIACVIVEPVAGNMNCVPPQPGFLETLREVCTASGAVLILDEVMTGFRFGLQGAQGFYGIEADLTTLGKVIGGGMPVGAFGGKREIMEQIAPLGPVYQAGTLSGNPVAMAAGLATLDIISAPDFYAPLFARTEALCQGLEAAAAETGVAFTTNHAGTMFGGFFTAEPAIHNYAQVMACDTERFNRWFHLMLDAGVYLAPASYEAGFLSSAHTDADIEATIAAARDAFAAL</sequence>
<dbReference type="CDD" id="cd00610">
    <property type="entry name" value="OAT_like"/>
    <property type="match status" value="1"/>
</dbReference>
<dbReference type="Gene3D" id="3.40.640.10">
    <property type="entry name" value="Type I PLP-dependent aspartate aminotransferase-like (Major domain)"/>
    <property type="match status" value="1"/>
</dbReference>
<dbReference type="Pfam" id="PF00202">
    <property type="entry name" value="Aminotran_3"/>
    <property type="match status" value="1"/>
</dbReference>
<comment type="subcellular location">
    <subcellularLocation>
        <location evidence="7">Cytoplasm</location>
    </subcellularLocation>
</comment>
<dbReference type="InterPro" id="IPR015422">
    <property type="entry name" value="PyrdxlP-dep_Trfase_small"/>
</dbReference>
<dbReference type="EC" id="5.4.3.8" evidence="7"/>
<dbReference type="Proteomes" id="UP000298050">
    <property type="component" value="Unassembled WGS sequence"/>
</dbReference>
<dbReference type="InterPro" id="IPR015424">
    <property type="entry name" value="PyrdxlP-dep_Trfase"/>
</dbReference>
<dbReference type="GO" id="GO:0008483">
    <property type="term" value="F:transaminase activity"/>
    <property type="evidence" value="ECO:0007669"/>
    <property type="project" value="InterPro"/>
</dbReference>
<dbReference type="GO" id="GO:0042286">
    <property type="term" value="F:glutamate-1-semialdehyde 2,1-aminomutase activity"/>
    <property type="evidence" value="ECO:0007669"/>
    <property type="project" value="UniProtKB-UniRule"/>
</dbReference>
<dbReference type="PANTHER" id="PTHR43713:SF3">
    <property type="entry name" value="GLUTAMATE-1-SEMIALDEHYDE 2,1-AMINOMUTASE 1, CHLOROPLASTIC-RELATED"/>
    <property type="match status" value="1"/>
</dbReference>
<keyword evidence="5 7" id="KW-0413">Isomerase</keyword>
<dbReference type="NCBIfam" id="TIGR00713">
    <property type="entry name" value="hemL"/>
    <property type="match status" value="1"/>
</dbReference>
<comment type="catalytic activity">
    <reaction evidence="7">
        <text>(S)-4-amino-5-oxopentanoate = 5-aminolevulinate</text>
        <dbReference type="Rhea" id="RHEA:14265"/>
        <dbReference type="ChEBI" id="CHEBI:57501"/>
        <dbReference type="ChEBI" id="CHEBI:356416"/>
        <dbReference type="EC" id="5.4.3.8"/>
    </reaction>
</comment>
<dbReference type="PANTHER" id="PTHR43713">
    <property type="entry name" value="GLUTAMATE-1-SEMIALDEHYDE 2,1-AMINOMUTASE"/>
    <property type="match status" value="1"/>
</dbReference>